<dbReference type="Proteomes" id="UP001525968">
    <property type="component" value="Unassembled WGS sequence"/>
</dbReference>
<dbReference type="EMBL" id="JAODYH010000005">
    <property type="protein sequence ID" value="MCT9811623.1"/>
    <property type="molecule type" value="Genomic_DNA"/>
</dbReference>
<dbReference type="Pfam" id="PF00210">
    <property type="entry name" value="Ferritin"/>
    <property type="match status" value="1"/>
</dbReference>
<proteinExistence type="predicted"/>
<keyword evidence="2" id="KW-0408">Iron</keyword>
<dbReference type="PANTHER" id="PTHR30295">
    <property type="entry name" value="BACTERIOFERRITIN"/>
    <property type="match status" value="1"/>
</dbReference>
<dbReference type="RefSeq" id="WP_261500860.1">
    <property type="nucleotide sequence ID" value="NZ_JAODYH010000005.1"/>
</dbReference>
<dbReference type="Gene3D" id="1.20.1260.10">
    <property type="match status" value="1"/>
</dbReference>
<comment type="caution">
    <text evidence="5">The sequence shown here is derived from an EMBL/GenBank/DDBJ whole genome shotgun (WGS) entry which is preliminary data.</text>
</comment>
<accession>A0ABT2PN12</accession>
<evidence type="ECO:0000256" key="3">
    <source>
        <dbReference type="SAM" id="MobiDB-lite"/>
    </source>
</evidence>
<organism evidence="5 6">
    <name type="scientific">Acidovorax bellezanensis</name>
    <dbReference type="NCBI Taxonomy" id="2976702"/>
    <lineage>
        <taxon>Bacteria</taxon>
        <taxon>Pseudomonadati</taxon>
        <taxon>Pseudomonadota</taxon>
        <taxon>Betaproteobacteria</taxon>
        <taxon>Burkholderiales</taxon>
        <taxon>Comamonadaceae</taxon>
        <taxon>Acidovorax</taxon>
    </lineage>
</organism>
<dbReference type="InterPro" id="IPR009078">
    <property type="entry name" value="Ferritin-like_SF"/>
</dbReference>
<sequence>MKHSSAVARTATKPSRTSAAAPRERLALNQADLEMAKTQLGAGAVTPHFGPWREDIIGLLNDALATEWVCVLRYKRHHFTATGLASPAIAREFLVHASEEAQHADRLAQRIVQLGGEPDFNPDTLSQRSHASYNTARELQAMLRANLVAERVAIEAYSQMIDLIADKDPTTRRLLESILEQEQRHAEELTDWLANGLSA</sequence>
<evidence type="ECO:0000256" key="2">
    <source>
        <dbReference type="ARBA" id="ARBA00023004"/>
    </source>
</evidence>
<evidence type="ECO:0000313" key="6">
    <source>
        <dbReference type="Proteomes" id="UP001525968"/>
    </source>
</evidence>
<feature type="domain" description="Ferritin-like diiron" evidence="4">
    <location>
        <begin position="50"/>
        <end position="199"/>
    </location>
</feature>
<feature type="region of interest" description="Disordered" evidence="3">
    <location>
        <begin position="1"/>
        <end position="22"/>
    </location>
</feature>
<dbReference type="PROSITE" id="PS50905">
    <property type="entry name" value="FERRITIN_LIKE"/>
    <property type="match status" value="1"/>
</dbReference>
<dbReference type="InterPro" id="IPR008331">
    <property type="entry name" value="Ferritin_DPS_dom"/>
</dbReference>
<keyword evidence="1" id="KW-0409">Iron storage</keyword>
<dbReference type="PANTHER" id="PTHR30295:SF1">
    <property type="entry name" value="DNA PROTECTION DURING STARVATION PROTEIN"/>
    <property type="match status" value="1"/>
</dbReference>
<evidence type="ECO:0000313" key="5">
    <source>
        <dbReference type="EMBL" id="MCT9811623.1"/>
    </source>
</evidence>
<dbReference type="InterPro" id="IPR012347">
    <property type="entry name" value="Ferritin-like"/>
</dbReference>
<dbReference type="InterPro" id="IPR009040">
    <property type="entry name" value="Ferritin-like_diiron"/>
</dbReference>
<name>A0ABT2PN12_9BURK</name>
<protein>
    <submittedName>
        <fullName evidence="5">Ferritin-like domain-containing protein</fullName>
    </submittedName>
</protein>
<reference evidence="5 6" key="1">
    <citation type="submission" date="2022-09" db="EMBL/GenBank/DDBJ databases">
        <title>Draft genome of isolate Be4.</title>
        <authorList>
            <person name="Sanchez-Castro I."/>
            <person name="Martinez-Rodriguez P."/>
            <person name="Descostes M."/>
            <person name="Merroun M."/>
        </authorList>
    </citation>
    <scope>NUCLEOTIDE SEQUENCE [LARGE SCALE GENOMIC DNA]</scope>
    <source>
        <strain evidence="5 6">Be4</strain>
    </source>
</reference>
<gene>
    <name evidence="5" type="ORF">N0K08_13315</name>
</gene>
<dbReference type="SUPFAM" id="SSF47240">
    <property type="entry name" value="Ferritin-like"/>
    <property type="match status" value="1"/>
</dbReference>
<keyword evidence="6" id="KW-1185">Reference proteome</keyword>
<evidence type="ECO:0000256" key="1">
    <source>
        <dbReference type="ARBA" id="ARBA00022434"/>
    </source>
</evidence>
<evidence type="ECO:0000259" key="4">
    <source>
        <dbReference type="PROSITE" id="PS50905"/>
    </source>
</evidence>